<keyword evidence="4" id="KW-1185">Reference proteome</keyword>
<name>A0A2W2APL4_9HYPH</name>
<keyword evidence="1" id="KW-1133">Transmembrane helix</keyword>
<feature type="transmembrane region" description="Helical" evidence="1">
    <location>
        <begin position="20"/>
        <end position="44"/>
    </location>
</feature>
<keyword evidence="1" id="KW-0472">Membrane</keyword>
<comment type="caution">
    <text evidence="3">The sequence shown here is derived from an EMBL/GenBank/DDBJ whole genome shotgun (WGS) entry which is preliminary data.</text>
</comment>
<dbReference type="AlphaFoldDB" id="A0A2W2APL4"/>
<gene>
    <name evidence="3" type="ORF">DK847_16945</name>
</gene>
<evidence type="ECO:0000313" key="4">
    <source>
        <dbReference type="Proteomes" id="UP000248795"/>
    </source>
</evidence>
<organism evidence="3 4">
    <name type="scientific">Aestuariivirga litoralis</name>
    <dbReference type="NCBI Taxonomy" id="2650924"/>
    <lineage>
        <taxon>Bacteria</taxon>
        <taxon>Pseudomonadati</taxon>
        <taxon>Pseudomonadota</taxon>
        <taxon>Alphaproteobacteria</taxon>
        <taxon>Hyphomicrobiales</taxon>
        <taxon>Aestuariivirgaceae</taxon>
        <taxon>Aestuariivirga</taxon>
    </lineage>
</organism>
<keyword evidence="1" id="KW-0812">Transmembrane</keyword>
<accession>A0A2W2APL4</accession>
<dbReference type="Pfam" id="PF14397">
    <property type="entry name" value="ATPgrasp_ST"/>
    <property type="match status" value="1"/>
</dbReference>
<proteinExistence type="predicted"/>
<evidence type="ECO:0000313" key="3">
    <source>
        <dbReference type="EMBL" id="PZF75532.1"/>
    </source>
</evidence>
<dbReference type="RefSeq" id="WP_111199726.1">
    <property type="nucleotide sequence ID" value="NZ_QKVK01000009.1"/>
</dbReference>
<dbReference type="InterPro" id="IPR039523">
    <property type="entry name" value="RimK-rel_E_lig_ATP-grasp"/>
</dbReference>
<sequence length="442" mass="48635">MPAPQDNSLSLGDRLTTLKGAAWKALLVAGEGFAYMVAGLPMALRRAFRGKPTLALPPAEYLHRHYAWRYWQLPWGPVRAVAAAIAWPIALPVAVFIFARRNARAIAQRSGVSPLAQVMGQVDMAARFAIAPFWFYMFELHLAERRKRAQLYLTAHETIGPAYSLLQPPPGADGMDDKIWFAEHCHEQGVRAVPVLMHFSRGERRPLKGGSDVLPDGDLFVKPRSGSGGHRMERWDFLGEGRYRNAHGDVLTRDQLMEKLARQSLKDDFLVQPRLANHPALDDISNGALATVRLLTCRNEQGRAEATNAAFRMAIGNSVVDNFHQGGLATAVNLQTGQIGIASDIGIRPDVGWRDTHPVSGARFAGRTLPHWAEVMALAVKAHEAFPERVVVGWDVAMLADGAMIIEGNGKPDLDIHQRAERGPAGESRIAHLLAHNVDKRS</sequence>
<feature type="domain" description="Alpha-L-glutamate ligase-related protein ATP-grasp" evidence="2">
    <location>
        <begin position="174"/>
        <end position="420"/>
    </location>
</feature>
<reference evidence="4" key="1">
    <citation type="submission" date="2018-06" db="EMBL/GenBank/DDBJ databases">
        <title>Aestuariibacter litoralis strain KCTC 52945T.</title>
        <authorList>
            <person name="Li X."/>
            <person name="Salam N."/>
            <person name="Li J.-L."/>
            <person name="Chen Y.-M."/>
            <person name="Yang Z.-W."/>
            <person name="Zhang L.-Y."/>
            <person name="Han M.-X."/>
            <person name="Xiao M."/>
            <person name="Li W.-J."/>
        </authorList>
    </citation>
    <scope>NUCLEOTIDE SEQUENCE [LARGE SCALE GENOMIC DNA]</scope>
    <source>
        <strain evidence="4">KCTC 52945</strain>
    </source>
</reference>
<protein>
    <recommendedName>
        <fullName evidence="2">Alpha-L-glutamate ligase-related protein ATP-grasp domain-containing protein</fullName>
    </recommendedName>
</protein>
<evidence type="ECO:0000259" key="2">
    <source>
        <dbReference type="Pfam" id="PF14397"/>
    </source>
</evidence>
<evidence type="ECO:0000256" key="1">
    <source>
        <dbReference type="SAM" id="Phobius"/>
    </source>
</evidence>
<feature type="transmembrane region" description="Helical" evidence="1">
    <location>
        <begin position="78"/>
        <end position="98"/>
    </location>
</feature>
<dbReference type="Proteomes" id="UP000248795">
    <property type="component" value="Unassembled WGS sequence"/>
</dbReference>
<dbReference type="EMBL" id="QKVK01000009">
    <property type="protein sequence ID" value="PZF75532.1"/>
    <property type="molecule type" value="Genomic_DNA"/>
</dbReference>